<gene>
    <name evidence="2" type="ORF">POM88_035354</name>
</gene>
<dbReference type="InterPro" id="IPR001938">
    <property type="entry name" value="Thaumatin"/>
</dbReference>
<dbReference type="Gene3D" id="2.60.110.10">
    <property type="entry name" value="Thaumatin"/>
    <property type="match status" value="1"/>
</dbReference>
<name>A0AAD8HL34_9APIA</name>
<comment type="caution">
    <text evidence="2">The sequence shown here is derived from an EMBL/GenBank/DDBJ whole genome shotgun (WGS) entry which is preliminary data.</text>
</comment>
<dbReference type="SMART" id="SM00205">
    <property type="entry name" value="THN"/>
    <property type="match status" value="1"/>
</dbReference>
<dbReference type="InterPro" id="IPR037176">
    <property type="entry name" value="Osmotin/thaumatin-like_sf"/>
</dbReference>
<dbReference type="PROSITE" id="PS51367">
    <property type="entry name" value="THAUMATIN_2"/>
    <property type="match status" value="1"/>
</dbReference>
<feature type="region of interest" description="Disordered" evidence="1">
    <location>
        <begin position="376"/>
        <end position="406"/>
    </location>
</feature>
<organism evidence="2 3">
    <name type="scientific">Heracleum sosnowskyi</name>
    <dbReference type="NCBI Taxonomy" id="360622"/>
    <lineage>
        <taxon>Eukaryota</taxon>
        <taxon>Viridiplantae</taxon>
        <taxon>Streptophyta</taxon>
        <taxon>Embryophyta</taxon>
        <taxon>Tracheophyta</taxon>
        <taxon>Spermatophyta</taxon>
        <taxon>Magnoliopsida</taxon>
        <taxon>eudicotyledons</taxon>
        <taxon>Gunneridae</taxon>
        <taxon>Pentapetalae</taxon>
        <taxon>asterids</taxon>
        <taxon>campanulids</taxon>
        <taxon>Apiales</taxon>
        <taxon>Apiaceae</taxon>
        <taxon>Apioideae</taxon>
        <taxon>apioid superclade</taxon>
        <taxon>Tordylieae</taxon>
        <taxon>Tordyliinae</taxon>
        <taxon>Heracleum</taxon>
    </lineage>
</organism>
<evidence type="ECO:0000313" key="3">
    <source>
        <dbReference type="Proteomes" id="UP001237642"/>
    </source>
</evidence>
<dbReference type="AlphaFoldDB" id="A0AAD8HL34"/>
<feature type="region of interest" description="Disordered" evidence="1">
    <location>
        <begin position="170"/>
        <end position="199"/>
    </location>
</feature>
<dbReference type="Pfam" id="PF00314">
    <property type="entry name" value="Thaumatin"/>
    <property type="match status" value="1"/>
</dbReference>
<keyword evidence="3" id="KW-1185">Reference proteome</keyword>
<dbReference type="Proteomes" id="UP001237642">
    <property type="component" value="Unassembled WGS sequence"/>
</dbReference>
<sequence>MEEEEQGKRKNLLECHINNPVKPVQSPGVAWNSAKSRQASLGAWRFQTPSEKSYTLQLPAAWSGRIWGRHGCAFDAHGRGKCATGDCGGALFFNGIGGAPPATLAEITLGSDQDFYDVSLVDGYNLAISITPIKGTGKCTYAGCVNDLNMMCHVGLQDAIENMGNETSESMFSASIEEGDQECPSVSKPGKRKRSKDSAEKNLISMFDDVSSKLGSLMENVNTHLGKLIASESDDMTIKVMDALTQMEGLSSGQVLEAAEILMAEPHKLKVFYHGDGDDMSSSQLFTSDDMMKGFQKCPARRKKIRKDKENMDINKSNGSSSPMYPLSEIFNKSTASSLKPKPKLSFVNKSLNIQTSSSGAVRSIDMECINKNYDDTMDRQPLSNITNQKSQSISRSQKEKGKRKLLNAESTRNLFEEEFKSPLPERSDDYYDQLEHSIIGDSEYNEDGADDSNDEYCTEEPWGDIGDIDSDVESLPSSSKLPKKTRRSCEIPEDYATLGAPSVKCTQCNALMWKEEGVNKNVTKGTPIFSFCCKKGDVKLANALAIPPYLLQLYNDEVGGSWFSSGNIFPTVNL</sequence>
<reference evidence="2" key="2">
    <citation type="submission" date="2023-05" db="EMBL/GenBank/DDBJ databases">
        <authorList>
            <person name="Schelkunov M.I."/>
        </authorList>
    </citation>
    <scope>NUCLEOTIDE SEQUENCE</scope>
    <source>
        <strain evidence="2">Hsosn_3</strain>
        <tissue evidence="2">Leaf</tissue>
    </source>
</reference>
<feature type="compositionally biased region" description="Polar residues" evidence="1">
    <location>
        <begin position="382"/>
        <end position="396"/>
    </location>
</feature>
<proteinExistence type="predicted"/>
<accession>A0AAD8HL34</accession>
<dbReference type="EMBL" id="JAUIZM010000008">
    <property type="protein sequence ID" value="KAK1369262.1"/>
    <property type="molecule type" value="Genomic_DNA"/>
</dbReference>
<evidence type="ECO:0000313" key="2">
    <source>
        <dbReference type="EMBL" id="KAK1369262.1"/>
    </source>
</evidence>
<reference evidence="2" key="1">
    <citation type="submission" date="2023-02" db="EMBL/GenBank/DDBJ databases">
        <title>Genome of toxic invasive species Heracleum sosnowskyi carries increased number of genes despite the absence of recent whole-genome duplications.</title>
        <authorList>
            <person name="Schelkunov M."/>
            <person name="Shtratnikova V."/>
            <person name="Makarenko M."/>
            <person name="Klepikova A."/>
            <person name="Omelchenko D."/>
            <person name="Novikova G."/>
            <person name="Obukhova E."/>
            <person name="Bogdanov V."/>
            <person name="Penin A."/>
            <person name="Logacheva M."/>
        </authorList>
    </citation>
    <scope>NUCLEOTIDE SEQUENCE</scope>
    <source>
        <strain evidence="2">Hsosn_3</strain>
        <tissue evidence="2">Leaf</tissue>
    </source>
</reference>
<protein>
    <submittedName>
        <fullName evidence="2">Uncharacterized protein</fullName>
    </submittedName>
</protein>
<dbReference type="PRINTS" id="PR00347">
    <property type="entry name" value="THAUMATIN"/>
</dbReference>
<dbReference type="SUPFAM" id="SSF49870">
    <property type="entry name" value="Osmotin, thaumatin-like protein"/>
    <property type="match status" value="1"/>
</dbReference>
<dbReference type="PANTHER" id="PTHR31048">
    <property type="entry name" value="OS03G0233200 PROTEIN"/>
    <property type="match status" value="1"/>
</dbReference>
<evidence type="ECO:0000256" key="1">
    <source>
        <dbReference type="SAM" id="MobiDB-lite"/>
    </source>
</evidence>